<organism evidence="7 8">
    <name type="scientific">Candidatus Jorgensenbacteria bacterium GW2011_GWA1_48_11</name>
    <dbReference type="NCBI Taxonomy" id="1618660"/>
    <lineage>
        <taxon>Bacteria</taxon>
        <taxon>Candidatus Joergenseniibacteriota</taxon>
    </lineage>
</organism>
<evidence type="ECO:0000313" key="7">
    <source>
        <dbReference type="EMBL" id="KKU91207.1"/>
    </source>
</evidence>
<comment type="subcellular location">
    <subcellularLocation>
        <location evidence="1">Membrane</location>
        <topology evidence="1">Multi-pass membrane protein</topology>
    </subcellularLocation>
</comment>
<feature type="transmembrane region" description="Helical" evidence="6">
    <location>
        <begin position="265"/>
        <end position="286"/>
    </location>
</feature>
<evidence type="ECO:0000256" key="4">
    <source>
        <dbReference type="ARBA" id="ARBA00022989"/>
    </source>
</evidence>
<reference evidence="7 8" key="1">
    <citation type="journal article" date="2015" name="Nature">
        <title>rRNA introns, odd ribosomes, and small enigmatic genomes across a large radiation of phyla.</title>
        <authorList>
            <person name="Brown C.T."/>
            <person name="Hug L.A."/>
            <person name="Thomas B.C."/>
            <person name="Sharon I."/>
            <person name="Castelle C.J."/>
            <person name="Singh A."/>
            <person name="Wilkins M.J."/>
            <person name="Williams K.H."/>
            <person name="Banfield J.F."/>
        </authorList>
    </citation>
    <scope>NUCLEOTIDE SEQUENCE [LARGE SCALE GENOMIC DNA]</scope>
</reference>
<comment type="caution">
    <text evidence="7">The sequence shown here is derived from an EMBL/GenBank/DDBJ whole genome shotgun (WGS) entry which is preliminary data.</text>
</comment>
<protein>
    <submittedName>
        <fullName evidence="7">Rod shape-determining protein</fullName>
    </submittedName>
</protein>
<dbReference type="InterPro" id="IPR001182">
    <property type="entry name" value="FtsW/RodA"/>
</dbReference>
<dbReference type="PANTHER" id="PTHR30474">
    <property type="entry name" value="CELL CYCLE PROTEIN"/>
    <property type="match status" value="1"/>
</dbReference>
<feature type="transmembrane region" description="Helical" evidence="6">
    <location>
        <begin position="132"/>
        <end position="149"/>
    </location>
</feature>
<dbReference type="Pfam" id="PF01098">
    <property type="entry name" value="FTSW_RODA_SPOVE"/>
    <property type="match status" value="1"/>
</dbReference>
<keyword evidence="5 6" id="KW-0472">Membrane</keyword>
<name>A0A0G1UAS3_9BACT</name>
<dbReference type="EMBL" id="LCPF01000003">
    <property type="protein sequence ID" value="KKU91207.1"/>
    <property type="molecule type" value="Genomic_DNA"/>
</dbReference>
<feature type="transmembrane region" description="Helical" evidence="6">
    <location>
        <begin position="329"/>
        <end position="349"/>
    </location>
</feature>
<dbReference type="AlphaFoldDB" id="A0A0G1UAS3"/>
<dbReference type="GO" id="GO:0051301">
    <property type="term" value="P:cell division"/>
    <property type="evidence" value="ECO:0007669"/>
    <property type="project" value="InterPro"/>
</dbReference>
<feature type="transmembrane region" description="Helical" evidence="6">
    <location>
        <begin position="298"/>
        <end position="317"/>
    </location>
</feature>
<evidence type="ECO:0000256" key="6">
    <source>
        <dbReference type="SAM" id="Phobius"/>
    </source>
</evidence>
<dbReference type="PROSITE" id="PS00428">
    <property type="entry name" value="FTSW_RODA_SPOVE"/>
    <property type="match status" value="1"/>
</dbReference>
<accession>A0A0G1UAS3</accession>
<sequence length="357" mass="39767">MSRILRDFDWIILGLVLFLGAASLVSLASSNTTFFWRQLVWYALSIIVIAFGSRLDWRWLIGRDWFRYGLYVFSVLFLIVSNLQSQTIRGTKSWITFGGFQFEPAELAKLALIIILAGFFSRRYLEAWRGRNILVSLMLALLPVILVVIQPDLGSALVIMSIWLGFLLMSGVNYRRLGVGLILGILIFSLLWAFYLKPYQKDRLTGFLFQEKDPLGINYNVIQSKIAIGSAGLLGKGFGAGTQTQLKFLPETQTDFIFAAFVEEWGILGGSLVVLAFMFLLYRIVLIGLTARSNEAKFISLGAGLMFLVHFIINLGANLGLLPVAGIPFPFLSYGGSSLLTGAALISIIEHIKLESR</sequence>
<feature type="transmembrane region" description="Helical" evidence="6">
    <location>
        <begin position="69"/>
        <end position="87"/>
    </location>
</feature>
<dbReference type="PANTHER" id="PTHR30474:SF1">
    <property type="entry name" value="PEPTIDOGLYCAN GLYCOSYLTRANSFERASE MRDB"/>
    <property type="match status" value="1"/>
</dbReference>
<proteinExistence type="predicted"/>
<dbReference type="GO" id="GO:0015648">
    <property type="term" value="F:lipid-linked peptidoglycan transporter activity"/>
    <property type="evidence" value="ECO:0007669"/>
    <property type="project" value="TreeGrafter"/>
</dbReference>
<dbReference type="GO" id="GO:0032153">
    <property type="term" value="C:cell division site"/>
    <property type="evidence" value="ECO:0007669"/>
    <property type="project" value="TreeGrafter"/>
</dbReference>
<dbReference type="GO" id="GO:0005886">
    <property type="term" value="C:plasma membrane"/>
    <property type="evidence" value="ECO:0007669"/>
    <property type="project" value="TreeGrafter"/>
</dbReference>
<feature type="transmembrane region" description="Helical" evidence="6">
    <location>
        <begin position="40"/>
        <end position="57"/>
    </location>
</feature>
<dbReference type="GO" id="GO:0008360">
    <property type="term" value="P:regulation of cell shape"/>
    <property type="evidence" value="ECO:0007669"/>
    <property type="project" value="UniProtKB-KW"/>
</dbReference>
<dbReference type="InterPro" id="IPR018365">
    <property type="entry name" value="Cell_cycle_FtsW-rel_CS"/>
</dbReference>
<dbReference type="PATRIC" id="fig|1618660.3.peg.556"/>
<evidence type="ECO:0000256" key="2">
    <source>
        <dbReference type="ARBA" id="ARBA00022692"/>
    </source>
</evidence>
<evidence type="ECO:0000256" key="3">
    <source>
        <dbReference type="ARBA" id="ARBA00022960"/>
    </source>
</evidence>
<evidence type="ECO:0000256" key="5">
    <source>
        <dbReference type="ARBA" id="ARBA00023136"/>
    </source>
</evidence>
<feature type="transmembrane region" description="Helical" evidence="6">
    <location>
        <begin position="155"/>
        <end position="172"/>
    </location>
</feature>
<keyword evidence="3" id="KW-0133">Cell shape</keyword>
<keyword evidence="4 6" id="KW-1133">Transmembrane helix</keyword>
<gene>
    <name evidence="7" type="ORF">UY23_C0003G0045</name>
</gene>
<evidence type="ECO:0000256" key="1">
    <source>
        <dbReference type="ARBA" id="ARBA00004141"/>
    </source>
</evidence>
<dbReference type="Proteomes" id="UP000034956">
    <property type="component" value="Unassembled WGS sequence"/>
</dbReference>
<feature type="transmembrane region" description="Helical" evidence="6">
    <location>
        <begin position="177"/>
        <end position="195"/>
    </location>
</feature>
<evidence type="ECO:0000313" key="8">
    <source>
        <dbReference type="Proteomes" id="UP000034956"/>
    </source>
</evidence>
<keyword evidence="2 6" id="KW-0812">Transmembrane</keyword>